<protein>
    <submittedName>
        <fullName evidence="1">Uncharacterized protein</fullName>
    </submittedName>
</protein>
<dbReference type="EMBL" id="CM047740">
    <property type="protein sequence ID" value="KAJ0039536.1"/>
    <property type="molecule type" value="Genomic_DNA"/>
</dbReference>
<comment type="caution">
    <text evidence="1">The sequence shown here is derived from an EMBL/GenBank/DDBJ whole genome shotgun (WGS) entry which is preliminary data.</text>
</comment>
<evidence type="ECO:0000313" key="1">
    <source>
        <dbReference type="EMBL" id="KAJ0039536.1"/>
    </source>
</evidence>
<organism evidence="1 2">
    <name type="scientific">Pistacia integerrima</name>
    <dbReference type="NCBI Taxonomy" id="434235"/>
    <lineage>
        <taxon>Eukaryota</taxon>
        <taxon>Viridiplantae</taxon>
        <taxon>Streptophyta</taxon>
        <taxon>Embryophyta</taxon>
        <taxon>Tracheophyta</taxon>
        <taxon>Spermatophyta</taxon>
        <taxon>Magnoliopsida</taxon>
        <taxon>eudicotyledons</taxon>
        <taxon>Gunneridae</taxon>
        <taxon>Pentapetalae</taxon>
        <taxon>rosids</taxon>
        <taxon>malvids</taxon>
        <taxon>Sapindales</taxon>
        <taxon>Anacardiaceae</taxon>
        <taxon>Pistacia</taxon>
    </lineage>
</organism>
<keyword evidence="2" id="KW-1185">Reference proteome</keyword>
<proteinExistence type="predicted"/>
<name>A0ACC0YPL6_9ROSI</name>
<sequence>MVQRTVLKVDLSCQKCKKQLLKAVSALQGVDKIEADAAKGTLTVTGNADPYEIIIRTRKTGKFVQVVSIGPPPPPPKQDGQKKPEQKAPIHLHNPYSGPLCDRMTVVHVGRHQDPTTGCSIL</sequence>
<accession>A0ACC0YPL6</accession>
<dbReference type="Proteomes" id="UP001163603">
    <property type="component" value="Chromosome 5"/>
</dbReference>
<gene>
    <name evidence="1" type="ORF">Pint_28340</name>
</gene>
<evidence type="ECO:0000313" key="2">
    <source>
        <dbReference type="Proteomes" id="UP001163603"/>
    </source>
</evidence>
<reference evidence="2" key="1">
    <citation type="journal article" date="2023" name="G3 (Bethesda)">
        <title>Genome assembly and association tests identify interacting loci associated with vigor, precocity, and sex in interspecific pistachio rootstocks.</title>
        <authorList>
            <person name="Palmer W."/>
            <person name="Jacygrad E."/>
            <person name="Sagayaradj S."/>
            <person name="Cavanaugh K."/>
            <person name="Han R."/>
            <person name="Bertier L."/>
            <person name="Beede B."/>
            <person name="Kafkas S."/>
            <person name="Golino D."/>
            <person name="Preece J."/>
            <person name="Michelmore R."/>
        </authorList>
    </citation>
    <scope>NUCLEOTIDE SEQUENCE [LARGE SCALE GENOMIC DNA]</scope>
</reference>